<gene>
    <name evidence="1" type="ORF">HMPREF3216_00957</name>
</gene>
<name>A0A133NNM9_GARVA</name>
<evidence type="ECO:0000313" key="1">
    <source>
        <dbReference type="EMBL" id="KXA17913.1"/>
    </source>
</evidence>
<dbReference type="InterPro" id="IPR014057">
    <property type="entry name" value="HI1420"/>
</dbReference>
<dbReference type="OrthoDB" id="9798416at2"/>
<protein>
    <submittedName>
        <fullName evidence="1">Putative addiction module antidote protein</fullName>
    </submittedName>
</protein>
<dbReference type="PATRIC" id="fig|2702.99.peg.935"/>
<comment type="caution">
    <text evidence="1">The sequence shown here is derived from an EMBL/GenBank/DDBJ whole genome shotgun (WGS) entry which is preliminary data.</text>
</comment>
<dbReference type="SUPFAM" id="SSF47413">
    <property type="entry name" value="lambda repressor-like DNA-binding domains"/>
    <property type="match status" value="1"/>
</dbReference>
<dbReference type="NCBIfam" id="TIGR02684">
    <property type="entry name" value="dnstrm_HI1420"/>
    <property type="match status" value="1"/>
</dbReference>
<sequence>MVNISKWDASEYLENDDDVIAYLNAAAELNDPRLLQAAIGDIAKAKGMKEIAQKAEVGRESLYKSLRRDGNPSFQTIAKVVQALGGRIAIEPANA</sequence>
<evidence type="ECO:0000313" key="2">
    <source>
        <dbReference type="Proteomes" id="UP000070558"/>
    </source>
</evidence>
<dbReference type="GO" id="GO:0003677">
    <property type="term" value="F:DNA binding"/>
    <property type="evidence" value="ECO:0007669"/>
    <property type="project" value="InterPro"/>
</dbReference>
<dbReference type="InterPro" id="IPR010982">
    <property type="entry name" value="Lambda_DNA-bd_dom_sf"/>
</dbReference>
<organism evidence="1 2">
    <name type="scientific">Gardnerella vaginalis</name>
    <dbReference type="NCBI Taxonomy" id="2702"/>
    <lineage>
        <taxon>Bacteria</taxon>
        <taxon>Bacillati</taxon>
        <taxon>Actinomycetota</taxon>
        <taxon>Actinomycetes</taxon>
        <taxon>Bifidobacteriales</taxon>
        <taxon>Bifidobacteriaceae</taxon>
        <taxon>Gardnerella</taxon>
    </lineage>
</organism>
<dbReference type="PANTHER" id="PTHR40275">
    <property type="entry name" value="SSL7038 PROTEIN"/>
    <property type="match status" value="1"/>
</dbReference>
<dbReference type="PANTHER" id="PTHR40275:SF1">
    <property type="entry name" value="SSL7038 PROTEIN"/>
    <property type="match status" value="1"/>
</dbReference>
<dbReference type="Pfam" id="PF21716">
    <property type="entry name" value="dnstrm_HI1420"/>
    <property type="match status" value="1"/>
</dbReference>
<reference evidence="1 2" key="1">
    <citation type="submission" date="2016-01" db="EMBL/GenBank/DDBJ databases">
        <authorList>
            <person name="Oliw E.H."/>
        </authorList>
    </citation>
    <scope>NUCLEOTIDE SEQUENCE [LARGE SCALE GENOMIC DNA]</scope>
    <source>
        <strain evidence="1 2">GED7760B</strain>
    </source>
</reference>
<proteinExistence type="predicted"/>
<dbReference type="EMBL" id="LRQA01000041">
    <property type="protein sequence ID" value="KXA17913.1"/>
    <property type="molecule type" value="Genomic_DNA"/>
</dbReference>
<accession>A0A133NNM9</accession>
<dbReference type="RefSeq" id="WP_060787097.1">
    <property type="nucleotide sequence ID" value="NZ_KQ956819.1"/>
</dbReference>
<dbReference type="AlphaFoldDB" id="A0A133NNM9"/>
<dbReference type="Proteomes" id="UP000070558">
    <property type="component" value="Unassembled WGS sequence"/>
</dbReference>